<protein>
    <submittedName>
        <fullName evidence="5">Uncharacterized protein LOC108681272</fullName>
    </submittedName>
</protein>
<dbReference type="Pfam" id="PF00041">
    <property type="entry name" value="fn3"/>
    <property type="match status" value="1"/>
</dbReference>
<evidence type="ECO:0000259" key="3">
    <source>
        <dbReference type="PROSITE" id="PS50853"/>
    </source>
</evidence>
<sequence length="633" mass="68241">CIVPELPRTEIWQMVSPGKDLEQNVSAGVMVVGKSLVLQKVTRRHAGVYSCSATNSQGFNSSKPVMLNVKYSPVCRVEQSDVYGVGRLEKTTVTCRVEADPPATAYRWAFNNTGEFVDIPESHFIIKSDGELGQRSDLRYSPVSDLDYGTLLCWARNSVGNQRVPCTFTVFPAGKPDTVASCKATNQTEESVVVVCEPGYSGGVNQSFLLEAWDDGSLRATDRSDTPTLEASGLRPGTRYNLRVYAENSMGRSQPFSFKAFTLTDVAERRTAIGTGKEGQPLSPVIGSIVGASVSLLLLVLAGVAVARCKRHDDHENRSSFRETGQDEPGYKSFRASEGDVAQQRDASSSPRPTTTLSDDEHDAQVTTACDLVSASQDSILMSRSQDSNTPLLTTGRSSEPTTSIRADAPFTRQGSLTRTSYAGAALVSQASKTRAANLSPGRSAQMGGFSPSYAYHQQFSDAEAGSKWPPETWMGDSPFLFSSSTKGMRALDPETPTGGPRAPISSHALASPLSSPGSVDLRRHSAYMRPFDQVQTLEEEKDRLIRLPCVAEDRNSDEFSQHSLLRQNSSRKGSPRSAGTASSPFGFSSSTLNPRQFASQSLSKGIATPFVAGVTKPSSHITHKSSDHESSV</sequence>
<evidence type="ECO:0000313" key="5">
    <source>
        <dbReference type="RefSeq" id="XP_047741620.1"/>
    </source>
</evidence>
<dbReference type="SUPFAM" id="SSF48726">
    <property type="entry name" value="Immunoglobulin"/>
    <property type="match status" value="2"/>
</dbReference>
<dbReference type="PROSITE" id="PS50835">
    <property type="entry name" value="IG_LIKE"/>
    <property type="match status" value="1"/>
</dbReference>
<feature type="region of interest" description="Disordered" evidence="1">
    <location>
        <begin position="381"/>
        <end position="413"/>
    </location>
</feature>
<proteinExistence type="predicted"/>
<feature type="compositionally biased region" description="Basic and acidic residues" evidence="1">
    <location>
        <begin position="312"/>
        <end position="325"/>
    </location>
</feature>
<feature type="compositionally biased region" description="Low complexity" evidence="1">
    <location>
        <begin position="503"/>
        <end position="519"/>
    </location>
</feature>
<name>A0A979FWI2_HYAAZ</name>
<dbReference type="InterPro" id="IPR036179">
    <property type="entry name" value="Ig-like_dom_sf"/>
</dbReference>
<dbReference type="CDD" id="cd00096">
    <property type="entry name" value="Ig"/>
    <property type="match status" value="1"/>
</dbReference>
<reference evidence="5" key="1">
    <citation type="submission" date="2025-08" db="UniProtKB">
        <authorList>
            <consortium name="RefSeq"/>
        </authorList>
    </citation>
    <scope>IDENTIFICATION</scope>
    <source>
        <tissue evidence="5">Whole organism</tissue>
    </source>
</reference>
<dbReference type="InterPro" id="IPR003961">
    <property type="entry name" value="FN3_dom"/>
</dbReference>
<organism evidence="4 5">
    <name type="scientific">Hyalella azteca</name>
    <name type="common">Amphipod</name>
    <dbReference type="NCBI Taxonomy" id="294128"/>
    <lineage>
        <taxon>Eukaryota</taxon>
        <taxon>Metazoa</taxon>
        <taxon>Ecdysozoa</taxon>
        <taxon>Arthropoda</taxon>
        <taxon>Crustacea</taxon>
        <taxon>Multicrustacea</taxon>
        <taxon>Malacostraca</taxon>
        <taxon>Eumalacostraca</taxon>
        <taxon>Peracarida</taxon>
        <taxon>Amphipoda</taxon>
        <taxon>Senticaudata</taxon>
        <taxon>Talitrida</taxon>
        <taxon>Talitroidea</taxon>
        <taxon>Hyalellidae</taxon>
        <taxon>Hyalella</taxon>
    </lineage>
</organism>
<gene>
    <name evidence="5" type="primary">LOC108681272</name>
</gene>
<feature type="non-terminal residue" evidence="5">
    <location>
        <position position="1"/>
    </location>
</feature>
<evidence type="ECO:0000313" key="4">
    <source>
        <dbReference type="Proteomes" id="UP000694843"/>
    </source>
</evidence>
<accession>A0A979FWI2</accession>
<feature type="domain" description="Ig-like" evidence="2">
    <location>
        <begin position="64"/>
        <end position="169"/>
    </location>
</feature>
<feature type="domain" description="Fibronectin type-III" evidence="3">
    <location>
        <begin position="175"/>
        <end position="267"/>
    </location>
</feature>
<dbReference type="PANTHER" id="PTHR23278">
    <property type="entry name" value="SIDESTEP PROTEIN"/>
    <property type="match status" value="1"/>
</dbReference>
<dbReference type="GeneID" id="108681272"/>
<feature type="compositionally biased region" description="Polar residues" evidence="1">
    <location>
        <begin position="562"/>
        <end position="594"/>
    </location>
</feature>
<dbReference type="SUPFAM" id="SSF49265">
    <property type="entry name" value="Fibronectin type III"/>
    <property type="match status" value="1"/>
</dbReference>
<dbReference type="KEGG" id="hazt:108681272"/>
<dbReference type="InterPro" id="IPR036116">
    <property type="entry name" value="FN3_sf"/>
</dbReference>
<evidence type="ECO:0000259" key="2">
    <source>
        <dbReference type="PROSITE" id="PS50835"/>
    </source>
</evidence>
<dbReference type="AlphaFoldDB" id="A0A979FWI2"/>
<dbReference type="InterPro" id="IPR007110">
    <property type="entry name" value="Ig-like_dom"/>
</dbReference>
<dbReference type="PROSITE" id="PS50853">
    <property type="entry name" value="FN3"/>
    <property type="match status" value="1"/>
</dbReference>
<dbReference type="OrthoDB" id="10006996at2759"/>
<feature type="compositionally biased region" description="Polar residues" evidence="1">
    <location>
        <begin position="381"/>
        <end position="405"/>
    </location>
</feature>
<feature type="region of interest" description="Disordered" evidence="1">
    <location>
        <begin position="312"/>
        <end position="363"/>
    </location>
</feature>
<dbReference type="SMART" id="SM00060">
    <property type="entry name" value="FN3"/>
    <property type="match status" value="1"/>
</dbReference>
<dbReference type="InterPro" id="IPR013783">
    <property type="entry name" value="Ig-like_fold"/>
</dbReference>
<feature type="region of interest" description="Disordered" evidence="1">
    <location>
        <begin position="557"/>
        <end position="594"/>
    </location>
</feature>
<evidence type="ECO:0000256" key="1">
    <source>
        <dbReference type="SAM" id="MobiDB-lite"/>
    </source>
</evidence>
<dbReference type="CDD" id="cd00063">
    <property type="entry name" value="FN3"/>
    <property type="match status" value="1"/>
</dbReference>
<feature type="region of interest" description="Disordered" evidence="1">
    <location>
        <begin position="485"/>
        <end position="521"/>
    </location>
</feature>
<keyword evidence="4" id="KW-1185">Reference proteome</keyword>
<dbReference type="Proteomes" id="UP000694843">
    <property type="component" value="Unplaced"/>
</dbReference>
<dbReference type="PANTHER" id="PTHR23278:SF19">
    <property type="entry name" value="OBSCURIN"/>
    <property type="match status" value="1"/>
</dbReference>
<dbReference type="Gene3D" id="2.60.40.10">
    <property type="entry name" value="Immunoglobulins"/>
    <property type="match status" value="3"/>
</dbReference>
<feature type="compositionally biased region" description="Polar residues" evidence="1">
    <location>
        <begin position="345"/>
        <end position="357"/>
    </location>
</feature>
<dbReference type="RefSeq" id="XP_047741620.1">
    <property type="nucleotide sequence ID" value="XM_047885664.1"/>
</dbReference>